<keyword evidence="13" id="KW-1185">Reference proteome</keyword>
<dbReference type="InterPro" id="IPR010206">
    <property type="entry name" value="PolA_pol_I"/>
</dbReference>
<dbReference type="CDD" id="cd05398">
    <property type="entry name" value="NT_ClassII-CCAase"/>
    <property type="match status" value="1"/>
</dbReference>
<dbReference type="InterPro" id="IPR002646">
    <property type="entry name" value="PolA_pol_head_dom"/>
</dbReference>
<protein>
    <recommendedName>
        <fullName evidence="7">Poly(A) polymerase I</fullName>
        <shortName evidence="7">PAP I</shortName>
        <ecNumber evidence="7">2.7.7.19</ecNumber>
    </recommendedName>
</protein>
<evidence type="ECO:0000259" key="9">
    <source>
        <dbReference type="Pfam" id="PF01743"/>
    </source>
</evidence>
<keyword evidence="2 7" id="KW-0808">Transferase</keyword>
<reference evidence="13" key="1">
    <citation type="journal article" date="2019" name="Int. J. Syst. Evol. Microbiol.">
        <title>The Global Catalogue of Microorganisms (GCM) 10K type strain sequencing project: providing services to taxonomists for standard genome sequencing and annotation.</title>
        <authorList>
            <consortium name="The Broad Institute Genomics Platform"/>
            <consortium name="The Broad Institute Genome Sequencing Center for Infectious Disease"/>
            <person name="Wu L."/>
            <person name="Ma J."/>
        </authorList>
    </citation>
    <scope>NUCLEOTIDE SEQUENCE [LARGE SCALE GENOMIC DNA]</scope>
    <source>
        <strain evidence="13">IBRC 10765</strain>
    </source>
</reference>
<dbReference type="SUPFAM" id="SSF81891">
    <property type="entry name" value="Poly A polymerase C-terminal region-like"/>
    <property type="match status" value="1"/>
</dbReference>
<name>A0ABV8A341_9GAMM</name>
<dbReference type="GO" id="GO:1990817">
    <property type="term" value="F:poly(A) RNA polymerase activity"/>
    <property type="evidence" value="ECO:0007669"/>
    <property type="project" value="UniProtKB-EC"/>
</dbReference>
<evidence type="ECO:0000256" key="4">
    <source>
        <dbReference type="ARBA" id="ARBA00022840"/>
    </source>
</evidence>
<dbReference type="Pfam" id="PF12627">
    <property type="entry name" value="PolyA_pol_RNAbd"/>
    <property type="match status" value="1"/>
</dbReference>
<evidence type="ECO:0000259" key="11">
    <source>
        <dbReference type="Pfam" id="PF12627"/>
    </source>
</evidence>
<proteinExistence type="inferred from homology"/>
<evidence type="ECO:0000256" key="7">
    <source>
        <dbReference type="HAMAP-Rule" id="MF_00957"/>
    </source>
</evidence>
<dbReference type="PANTHER" id="PTHR43051">
    <property type="entry name" value="POLYNUCLEOTIDE ADENYLYLTRANSFERASE FAMILY PROTEIN"/>
    <property type="match status" value="1"/>
</dbReference>
<dbReference type="RefSeq" id="WP_380697976.1">
    <property type="nucleotide sequence ID" value="NZ_JBHRYR010000004.1"/>
</dbReference>
<dbReference type="EMBL" id="JBHRYR010000004">
    <property type="protein sequence ID" value="MFC3854071.1"/>
    <property type="molecule type" value="Genomic_DNA"/>
</dbReference>
<evidence type="ECO:0000259" key="10">
    <source>
        <dbReference type="Pfam" id="PF12626"/>
    </source>
</evidence>
<comment type="function">
    <text evidence="7">Adds poly(A) tail to the 3' end of many RNAs, which usually targets these RNAs for decay. Plays a significant role in the global control of gene expression, through influencing the rate of transcript degradation, and in the general RNA quality control.</text>
</comment>
<keyword evidence="6 7" id="KW-0804">Transcription</keyword>
<dbReference type="Gene3D" id="1.10.3090.10">
    <property type="entry name" value="cca-adding enzyme, domain 2"/>
    <property type="match status" value="1"/>
</dbReference>
<evidence type="ECO:0000256" key="1">
    <source>
        <dbReference type="ARBA" id="ARBA00022664"/>
    </source>
</evidence>
<keyword evidence="12" id="KW-0548">Nucleotidyltransferase</keyword>
<evidence type="ECO:0000313" key="13">
    <source>
        <dbReference type="Proteomes" id="UP001595617"/>
    </source>
</evidence>
<evidence type="ECO:0000313" key="12">
    <source>
        <dbReference type="EMBL" id="MFC3854071.1"/>
    </source>
</evidence>
<dbReference type="HAMAP" id="MF_00957">
    <property type="entry name" value="PolyA_pol"/>
    <property type="match status" value="1"/>
</dbReference>
<dbReference type="InterPro" id="IPR032828">
    <property type="entry name" value="PolyA_RNA-bd"/>
</dbReference>
<evidence type="ECO:0000256" key="3">
    <source>
        <dbReference type="ARBA" id="ARBA00022741"/>
    </source>
</evidence>
<feature type="domain" description="Poly A polymerase head" evidence="9">
    <location>
        <begin position="55"/>
        <end position="190"/>
    </location>
</feature>
<feature type="active site" evidence="7">
    <location>
        <position position="75"/>
    </location>
</feature>
<evidence type="ECO:0000256" key="8">
    <source>
        <dbReference type="RuleBase" id="RU003953"/>
    </source>
</evidence>
<keyword evidence="4 7" id="KW-0067">ATP-binding</keyword>
<feature type="domain" description="Polymerase A arginine-rich C-terminal" evidence="10">
    <location>
        <begin position="334"/>
        <end position="450"/>
    </location>
</feature>
<dbReference type="EC" id="2.7.7.19" evidence="7"/>
<feature type="domain" description="tRNA nucleotidyltransferase/poly(A) polymerase RNA and SrmB- binding" evidence="11">
    <location>
        <begin position="217"/>
        <end position="278"/>
    </location>
</feature>
<dbReference type="NCBIfam" id="TIGR01942">
    <property type="entry name" value="pcnB"/>
    <property type="match status" value="1"/>
</dbReference>
<comment type="similarity">
    <text evidence="7 8">Belongs to the tRNA nucleotidyltransferase/poly(A) polymerase family.</text>
</comment>
<dbReference type="PANTHER" id="PTHR43051:SF1">
    <property type="entry name" value="POLYNUCLEOTIDE ADENYLYLTRANSFERASE FAMILY PROTEIN"/>
    <property type="match status" value="1"/>
</dbReference>
<keyword evidence="3 7" id="KW-0547">Nucleotide-binding</keyword>
<evidence type="ECO:0000256" key="6">
    <source>
        <dbReference type="ARBA" id="ARBA00023163"/>
    </source>
</evidence>
<gene>
    <name evidence="7 12" type="primary">pcnB</name>
    <name evidence="12" type="ORF">ACFOOG_14605</name>
</gene>
<dbReference type="Pfam" id="PF01743">
    <property type="entry name" value="PolyA_pol"/>
    <property type="match status" value="1"/>
</dbReference>
<dbReference type="Gene3D" id="3.30.460.10">
    <property type="entry name" value="Beta Polymerase, domain 2"/>
    <property type="match status" value="1"/>
</dbReference>
<evidence type="ECO:0000256" key="2">
    <source>
        <dbReference type="ARBA" id="ARBA00022679"/>
    </source>
</evidence>
<dbReference type="SUPFAM" id="SSF81301">
    <property type="entry name" value="Nucleotidyltransferase"/>
    <property type="match status" value="1"/>
</dbReference>
<dbReference type="Proteomes" id="UP001595617">
    <property type="component" value="Unassembled WGS sequence"/>
</dbReference>
<keyword evidence="1 7" id="KW-0507">mRNA processing</keyword>
<keyword evidence="5 7" id="KW-0694">RNA-binding</keyword>
<feature type="active site" evidence="7">
    <location>
        <position position="73"/>
    </location>
</feature>
<accession>A0ABV8A341</accession>
<dbReference type="Pfam" id="PF12626">
    <property type="entry name" value="PolyA_pol_arg_C"/>
    <property type="match status" value="1"/>
</dbReference>
<feature type="active site" evidence="7">
    <location>
        <position position="159"/>
    </location>
</feature>
<evidence type="ECO:0000256" key="5">
    <source>
        <dbReference type="ARBA" id="ARBA00022884"/>
    </source>
</evidence>
<comment type="caution">
    <text evidence="12">The sequence shown here is derived from an EMBL/GenBank/DDBJ whole genome shotgun (WGS) entry which is preliminary data.</text>
</comment>
<dbReference type="InterPro" id="IPR025866">
    <property type="entry name" value="PolyA_pol_arg_C_dom"/>
</dbReference>
<sequence>MLQAIKRLFGQATTPVSDTVTLTHIPREHHPISRKDISENALKVLYRLQKANHEAYLVGGGVRDLLVGLKPKDFDVVTDATPEQVRDLFRNSRIIGRRFKIVHVLFGREVIEVATYRTGAEETDDEPSGKDAAHVRSQKGMLLRDNVYGTLEDDVIRRDFTVNAMYYTPKDFSLVTLPQSMEDIAQRLIRIMGNPEQRYREDPVRMLRAVRFAAKLNFNIEAQTAAPIKPLGELLEHIPAARLFDDVLKLFMGGYAVRTYDLLHEYGLFKRLFPDTAKILQQTDNASYDRLIRQALANTNDRIAQGKPVTPAFLYAAMLWPVMHTEATELSAHGMPTLPAYQQAGQDALSRQGRRTSIPKRFQISIREIWEMQLRLPQRHGQRAERLVTHPRFRAAFDFLLLREAAGEVTDGLGQWWEDYQEEHVDGRVAMVKKLGAPAGGKRPARRRRRPQ</sequence>
<dbReference type="InterPro" id="IPR052191">
    <property type="entry name" value="tRNA_ntf/polyA_polymerase_I"/>
</dbReference>
<comment type="catalytic activity">
    <reaction evidence="7">
        <text>RNA(n) + ATP = RNA(n)-3'-adenine ribonucleotide + diphosphate</text>
        <dbReference type="Rhea" id="RHEA:11332"/>
        <dbReference type="Rhea" id="RHEA-COMP:14527"/>
        <dbReference type="Rhea" id="RHEA-COMP:17347"/>
        <dbReference type="ChEBI" id="CHEBI:30616"/>
        <dbReference type="ChEBI" id="CHEBI:33019"/>
        <dbReference type="ChEBI" id="CHEBI:140395"/>
        <dbReference type="ChEBI" id="CHEBI:173115"/>
        <dbReference type="EC" id="2.7.7.19"/>
    </reaction>
</comment>
<organism evidence="12 13">
    <name type="scientific">Saccharospirillum mangrovi</name>
    <dbReference type="NCBI Taxonomy" id="2161747"/>
    <lineage>
        <taxon>Bacteria</taxon>
        <taxon>Pseudomonadati</taxon>
        <taxon>Pseudomonadota</taxon>
        <taxon>Gammaproteobacteria</taxon>
        <taxon>Oceanospirillales</taxon>
        <taxon>Saccharospirillaceae</taxon>
        <taxon>Saccharospirillum</taxon>
    </lineage>
</organism>
<dbReference type="InterPro" id="IPR043519">
    <property type="entry name" value="NT_sf"/>
</dbReference>